<accession>A0ACA9MAG8</accession>
<dbReference type="EMBL" id="CAJVPU010007948">
    <property type="protein sequence ID" value="CAG8578521.1"/>
    <property type="molecule type" value="Genomic_DNA"/>
</dbReference>
<dbReference type="Proteomes" id="UP000789702">
    <property type="component" value="Unassembled WGS sequence"/>
</dbReference>
<sequence length="90" mass="10558">MISTREIFTIPHNMGDKFAAISLKIKIYEQLQEWEIIFDKGQENLNEEQIKLKNAFLEADKIIPTQEYQDSSYIRQPISTELINTIVNIN</sequence>
<name>A0ACA9MAG8_9GLOM</name>
<protein>
    <submittedName>
        <fullName evidence="1">5029_t:CDS:1</fullName>
    </submittedName>
</protein>
<gene>
    <name evidence="1" type="ORF">DHETER_LOCUS6367</name>
</gene>
<proteinExistence type="predicted"/>
<comment type="caution">
    <text evidence="1">The sequence shown here is derived from an EMBL/GenBank/DDBJ whole genome shotgun (WGS) entry which is preliminary data.</text>
</comment>
<keyword evidence="2" id="KW-1185">Reference proteome</keyword>
<reference evidence="1" key="1">
    <citation type="submission" date="2021-06" db="EMBL/GenBank/DDBJ databases">
        <authorList>
            <person name="Kallberg Y."/>
            <person name="Tangrot J."/>
            <person name="Rosling A."/>
        </authorList>
    </citation>
    <scope>NUCLEOTIDE SEQUENCE</scope>
    <source>
        <strain evidence="1">IL203A</strain>
    </source>
</reference>
<evidence type="ECO:0000313" key="2">
    <source>
        <dbReference type="Proteomes" id="UP000789702"/>
    </source>
</evidence>
<evidence type="ECO:0000313" key="1">
    <source>
        <dbReference type="EMBL" id="CAG8578521.1"/>
    </source>
</evidence>
<organism evidence="1 2">
    <name type="scientific">Dentiscutata heterogama</name>
    <dbReference type="NCBI Taxonomy" id="1316150"/>
    <lineage>
        <taxon>Eukaryota</taxon>
        <taxon>Fungi</taxon>
        <taxon>Fungi incertae sedis</taxon>
        <taxon>Mucoromycota</taxon>
        <taxon>Glomeromycotina</taxon>
        <taxon>Glomeromycetes</taxon>
        <taxon>Diversisporales</taxon>
        <taxon>Gigasporaceae</taxon>
        <taxon>Dentiscutata</taxon>
    </lineage>
</organism>